<keyword evidence="2" id="KW-0217">Developmental protein</keyword>
<dbReference type="Gene3D" id="1.10.10.60">
    <property type="entry name" value="Homeodomain-like"/>
    <property type="match status" value="1"/>
</dbReference>
<evidence type="ECO:0000259" key="6">
    <source>
        <dbReference type="PROSITE" id="PS50071"/>
    </source>
</evidence>
<evidence type="ECO:0000313" key="8">
    <source>
        <dbReference type="Proteomes" id="UP001432027"/>
    </source>
</evidence>
<keyword evidence="8" id="KW-1185">Reference proteome</keyword>
<feature type="domain" description="Homeobox" evidence="6">
    <location>
        <begin position="114"/>
        <end position="165"/>
    </location>
</feature>
<dbReference type="InterPro" id="IPR009057">
    <property type="entry name" value="Homeodomain-like_sf"/>
</dbReference>
<dbReference type="GO" id="GO:0000981">
    <property type="term" value="F:DNA-binding transcription factor activity, RNA polymerase II-specific"/>
    <property type="evidence" value="ECO:0007669"/>
    <property type="project" value="TreeGrafter"/>
</dbReference>
<protein>
    <recommendedName>
        <fullName evidence="6">Homeobox domain-containing protein</fullName>
    </recommendedName>
</protein>
<accession>A0AAV5SJ31</accession>
<evidence type="ECO:0000256" key="2">
    <source>
        <dbReference type="ARBA" id="ARBA00022473"/>
    </source>
</evidence>
<reference evidence="7" key="1">
    <citation type="submission" date="2023-10" db="EMBL/GenBank/DDBJ databases">
        <title>Genome assembly of Pristionchus species.</title>
        <authorList>
            <person name="Yoshida K."/>
            <person name="Sommer R.J."/>
        </authorList>
    </citation>
    <scope>NUCLEOTIDE SEQUENCE</scope>
    <source>
        <strain evidence="7">RS0144</strain>
    </source>
</reference>
<dbReference type="GO" id="GO:0000978">
    <property type="term" value="F:RNA polymerase II cis-regulatory region sequence-specific DNA binding"/>
    <property type="evidence" value="ECO:0007669"/>
    <property type="project" value="TreeGrafter"/>
</dbReference>
<feature type="non-terminal residue" evidence="7">
    <location>
        <position position="165"/>
    </location>
</feature>
<sequence>MSSPHQTGSTGCGSASSTGSTGTTLSTDSAAPFTLTSPSTAAAMQQYAANFGFPGAAYQPTVVGDYSYTPSTTAGWYPPHDTRLQFANMAIRNNFTAASASAGLNSILDGSRMSGKRKRRVLFSSQQVQELERRFRTNRYLNAADRESLARGIGLSATQVKIWFQ</sequence>
<comment type="caution">
    <text evidence="7">The sequence shown here is derived from an EMBL/GenBank/DDBJ whole genome shotgun (WGS) entry which is preliminary data.</text>
</comment>
<feature type="region of interest" description="Disordered" evidence="5">
    <location>
        <begin position="1"/>
        <end position="25"/>
    </location>
</feature>
<name>A0AAV5SJ31_9BILA</name>
<keyword evidence="3 4" id="KW-0238">DNA-binding</keyword>
<evidence type="ECO:0000256" key="1">
    <source>
        <dbReference type="ARBA" id="ARBA00004123"/>
    </source>
</evidence>
<dbReference type="PANTHER" id="PTHR24340">
    <property type="entry name" value="HOMEOBOX PROTEIN NKX"/>
    <property type="match status" value="1"/>
</dbReference>
<dbReference type="CDD" id="cd00086">
    <property type="entry name" value="homeodomain"/>
    <property type="match status" value="1"/>
</dbReference>
<proteinExistence type="predicted"/>
<dbReference type="GO" id="GO:0005634">
    <property type="term" value="C:nucleus"/>
    <property type="evidence" value="ECO:0007669"/>
    <property type="project" value="UniProtKB-SubCell"/>
</dbReference>
<dbReference type="SMART" id="SM00389">
    <property type="entry name" value="HOX"/>
    <property type="match status" value="1"/>
</dbReference>
<evidence type="ECO:0000256" key="3">
    <source>
        <dbReference type="PROSITE-ProRule" id="PRU00108"/>
    </source>
</evidence>
<evidence type="ECO:0000256" key="4">
    <source>
        <dbReference type="RuleBase" id="RU000682"/>
    </source>
</evidence>
<dbReference type="PANTHER" id="PTHR24340:SF41">
    <property type="entry name" value="MUSCLE-SPECIFIC HOMEOBOX PROTEIN TINMAN-RELATED"/>
    <property type="match status" value="1"/>
</dbReference>
<gene>
    <name evidence="7" type="ORF">PENTCL1PPCAC_4293</name>
</gene>
<dbReference type="InterPro" id="IPR050394">
    <property type="entry name" value="Homeobox_NK-like"/>
</dbReference>
<keyword evidence="3 4" id="KW-0371">Homeobox</keyword>
<dbReference type="InterPro" id="IPR001356">
    <property type="entry name" value="HD"/>
</dbReference>
<dbReference type="EMBL" id="BTSX01000001">
    <property type="protein sequence ID" value="GMS82118.1"/>
    <property type="molecule type" value="Genomic_DNA"/>
</dbReference>
<comment type="subcellular location">
    <subcellularLocation>
        <location evidence="1 3 4">Nucleus</location>
    </subcellularLocation>
</comment>
<evidence type="ECO:0000313" key="7">
    <source>
        <dbReference type="EMBL" id="GMS82118.1"/>
    </source>
</evidence>
<dbReference type="SUPFAM" id="SSF46689">
    <property type="entry name" value="Homeodomain-like"/>
    <property type="match status" value="1"/>
</dbReference>
<dbReference type="GO" id="GO:0030154">
    <property type="term" value="P:cell differentiation"/>
    <property type="evidence" value="ECO:0007669"/>
    <property type="project" value="TreeGrafter"/>
</dbReference>
<feature type="compositionally biased region" description="Low complexity" evidence="5">
    <location>
        <begin position="7"/>
        <end position="25"/>
    </location>
</feature>
<dbReference type="PROSITE" id="PS50071">
    <property type="entry name" value="HOMEOBOX_2"/>
    <property type="match status" value="1"/>
</dbReference>
<dbReference type="Proteomes" id="UP001432027">
    <property type="component" value="Unassembled WGS sequence"/>
</dbReference>
<keyword evidence="3 4" id="KW-0539">Nucleus</keyword>
<dbReference type="Pfam" id="PF00046">
    <property type="entry name" value="Homeodomain"/>
    <property type="match status" value="1"/>
</dbReference>
<organism evidence="7 8">
    <name type="scientific">Pristionchus entomophagus</name>
    <dbReference type="NCBI Taxonomy" id="358040"/>
    <lineage>
        <taxon>Eukaryota</taxon>
        <taxon>Metazoa</taxon>
        <taxon>Ecdysozoa</taxon>
        <taxon>Nematoda</taxon>
        <taxon>Chromadorea</taxon>
        <taxon>Rhabditida</taxon>
        <taxon>Rhabditina</taxon>
        <taxon>Diplogasteromorpha</taxon>
        <taxon>Diplogasteroidea</taxon>
        <taxon>Neodiplogasteridae</taxon>
        <taxon>Pristionchus</taxon>
    </lineage>
</organism>
<dbReference type="AlphaFoldDB" id="A0AAV5SJ31"/>
<evidence type="ECO:0000256" key="5">
    <source>
        <dbReference type="SAM" id="MobiDB-lite"/>
    </source>
</evidence>